<organism evidence="4 5">
    <name type="scientific">Ignisphaera cupida</name>
    <dbReference type="NCBI Taxonomy" id="3050454"/>
    <lineage>
        <taxon>Archaea</taxon>
        <taxon>Thermoproteota</taxon>
        <taxon>Thermoprotei</taxon>
        <taxon>Desulfurococcales</taxon>
        <taxon>Desulfurococcaceae</taxon>
        <taxon>Ignisphaera</taxon>
    </lineage>
</organism>
<comment type="caution">
    <text evidence="4">The sequence shown here is derived from an EMBL/GenBank/DDBJ whole genome shotgun (WGS) entry which is preliminary data.</text>
</comment>
<dbReference type="SUPFAM" id="SSF50494">
    <property type="entry name" value="Trypsin-like serine proteases"/>
    <property type="match status" value="1"/>
</dbReference>
<dbReference type="Gene3D" id="2.40.10.120">
    <property type="match status" value="1"/>
</dbReference>
<dbReference type="Proteomes" id="UP001529235">
    <property type="component" value="Unassembled WGS sequence"/>
</dbReference>
<dbReference type="PANTHER" id="PTHR43343">
    <property type="entry name" value="PEPTIDASE S12"/>
    <property type="match status" value="1"/>
</dbReference>
<dbReference type="RefSeq" id="WP_285274037.1">
    <property type="nucleotide sequence ID" value="NZ_JASNVW010000004.1"/>
</dbReference>
<evidence type="ECO:0000313" key="4">
    <source>
        <dbReference type="EMBL" id="MDK6029050.1"/>
    </source>
</evidence>
<dbReference type="SUPFAM" id="SSF50156">
    <property type="entry name" value="PDZ domain-like"/>
    <property type="match status" value="1"/>
</dbReference>
<dbReference type="AlphaFoldDB" id="A0ABD4Z9S6"/>
<dbReference type="PANTHER" id="PTHR43343:SF3">
    <property type="entry name" value="PROTEASE DO-LIKE 8, CHLOROPLASTIC"/>
    <property type="match status" value="1"/>
</dbReference>
<gene>
    <name evidence="4" type="ORF">QPL79_06705</name>
</gene>
<dbReference type="Pfam" id="PF13365">
    <property type="entry name" value="Trypsin_2"/>
    <property type="match status" value="1"/>
</dbReference>
<dbReference type="PRINTS" id="PR00834">
    <property type="entry name" value="PROTEASES2C"/>
</dbReference>
<evidence type="ECO:0000313" key="5">
    <source>
        <dbReference type="Proteomes" id="UP001529235"/>
    </source>
</evidence>
<dbReference type="SMART" id="SM00228">
    <property type="entry name" value="PDZ"/>
    <property type="match status" value="1"/>
</dbReference>
<proteinExistence type="predicted"/>
<evidence type="ECO:0000256" key="1">
    <source>
        <dbReference type="ARBA" id="ARBA00022670"/>
    </source>
</evidence>
<dbReference type="PROSITE" id="PS50106">
    <property type="entry name" value="PDZ"/>
    <property type="match status" value="1"/>
</dbReference>
<dbReference type="Pfam" id="PF13180">
    <property type="entry name" value="PDZ_2"/>
    <property type="match status" value="1"/>
</dbReference>
<feature type="domain" description="PDZ" evidence="3">
    <location>
        <begin position="206"/>
        <end position="277"/>
    </location>
</feature>
<dbReference type="GO" id="GO:0006508">
    <property type="term" value="P:proteolysis"/>
    <property type="evidence" value="ECO:0007669"/>
    <property type="project" value="UniProtKB-KW"/>
</dbReference>
<keyword evidence="5" id="KW-1185">Reference proteome</keyword>
<name>A0ABD4Z9S6_9CREN</name>
<dbReference type="InterPro" id="IPR036034">
    <property type="entry name" value="PDZ_sf"/>
</dbReference>
<reference evidence="4 5" key="1">
    <citation type="submission" date="2023-05" db="EMBL/GenBank/DDBJ databases">
        <title>A new hyperthermophilic archaea 'Ignisphaera cupida' sp. nov. and description of the family 'Ignisphaeraceae' fam. nov.</title>
        <authorList>
            <person name="Podosokorskaya O.A."/>
            <person name="Elcheninov A.G."/>
            <person name="Klukina A."/>
            <person name="Merkel A.Y."/>
        </authorList>
    </citation>
    <scope>NUCLEOTIDE SEQUENCE [LARGE SCALE GENOMIC DNA]</scope>
    <source>
        <strain evidence="4 5">4213-co</strain>
    </source>
</reference>
<keyword evidence="2" id="KW-0378">Hydrolase</keyword>
<dbReference type="InterPro" id="IPR001478">
    <property type="entry name" value="PDZ"/>
</dbReference>
<sequence>MGVATSFITKISSDVAKLIDEVKESVVTIVTEIPHLFTLFGYRPFTGFGSGFAIEPGYIITNAHVVRNAATVNVLYYDGSSEEATVLAVDPHRDLALLKVSRAIKPIKLGDSDNVKVGEFVLAIGSPLGLPGPSVTLGVVSAVGRTIVGEDIILEDLIQTDAAINPGNSGGPLVNAEGAAIGVTTAIIPYAQGIGFAIPINTVKRFVEMLRRFGRPVRVWIGVYVAPINPSTAFALSLPISEGVVVVRVVPGSPAHRARLREGDVIVRANDKKVKSVKDLRTAIEDSIDRGYVELEIYRGRSLIKIEVPIVVEEL</sequence>
<evidence type="ECO:0000259" key="3">
    <source>
        <dbReference type="PROSITE" id="PS50106"/>
    </source>
</evidence>
<dbReference type="GO" id="GO:0008233">
    <property type="term" value="F:peptidase activity"/>
    <property type="evidence" value="ECO:0007669"/>
    <property type="project" value="UniProtKB-KW"/>
</dbReference>
<dbReference type="InterPro" id="IPR051201">
    <property type="entry name" value="Chloro_Bact_Ser_Proteases"/>
</dbReference>
<dbReference type="EMBL" id="JASNVW010000004">
    <property type="protein sequence ID" value="MDK6029050.1"/>
    <property type="molecule type" value="Genomic_DNA"/>
</dbReference>
<protein>
    <submittedName>
        <fullName evidence="4">Trypsin-like peptidase domain-containing protein</fullName>
    </submittedName>
</protein>
<accession>A0ABD4Z9S6</accession>
<dbReference type="InterPro" id="IPR001940">
    <property type="entry name" value="Peptidase_S1C"/>
</dbReference>
<dbReference type="InterPro" id="IPR009003">
    <property type="entry name" value="Peptidase_S1_PA"/>
</dbReference>
<dbReference type="Gene3D" id="2.30.42.10">
    <property type="match status" value="1"/>
</dbReference>
<evidence type="ECO:0000256" key="2">
    <source>
        <dbReference type="ARBA" id="ARBA00022801"/>
    </source>
</evidence>
<keyword evidence="1" id="KW-0645">Protease</keyword>